<name>B4DH36_HUMAN</name>
<evidence type="ECO:0000256" key="1">
    <source>
        <dbReference type="RuleBase" id="RU366060"/>
    </source>
</evidence>
<comment type="subunit">
    <text evidence="1">Component of the oligosaccharyltransferase (OST) complex.</text>
</comment>
<dbReference type="GO" id="GO:0008250">
    <property type="term" value="C:oligosaccharyltransferase complex"/>
    <property type="evidence" value="ECO:0007669"/>
    <property type="project" value="UniProtKB-UniRule"/>
</dbReference>
<dbReference type="AlphaFoldDB" id="B4DH36"/>
<comment type="function">
    <text evidence="1">Subunit of STT3A-containing oligosaccharyl transferase (OST-A) complex that catalyzes the initial transfer of a defined glycan (Glc(3)Man(9)GlcNAc(2) in eukaryotes) from the lipid carrier dolichol-pyrophosphate to an asparagine residue within an Asn-X-Ser/Thr consensus motif in nascent polypeptide chains, the first step in protein N-glycosylation. N-glycosylation occurs cotranslationally and the complex associates with the Sec61 complex at the channel-forming translocon complex that mediates protein translocation across the endoplasmic reticulum (ER). Within the OST-A complex, acts as an adapter that anchors the OST-A complex to the Sec61 complex. May be involved in N-glycosylation of APP (amyloid-beta precursor protein). Can modulate gamma-secretase cleavage of APP by enhancing endoprotelysis of PSEN1.</text>
</comment>
<dbReference type="InterPro" id="IPR042416">
    <property type="entry name" value="OSTC"/>
</dbReference>
<dbReference type="PeptideAtlas" id="B4DH36"/>
<accession>B4DH36</accession>
<reference evidence="2" key="1">
    <citation type="submission" date="2007-10" db="EMBL/GenBank/DDBJ databases">
        <title>NEDO human cDNA sequencing project focused on splicing variants.</title>
        <authorList>
            <person name="Wakamatsu A."/>
            <person name="Yamamoto J."/>
            <person name="Kimura K."/>
            <person name="Ishii S."/>
            <person name="Watanabe K."/>
            <person name="Sugiyama A."/>
            <person name="Murakawa K."/>
            <person name="Kaida T."/>
            <person name="Tsuchiya K."/>
            <person name="Fukuzumi Y."/>
            <person name="Kumagai A."/>
            <person name="Oishi Y."/>
            <person name="Yamamoto S."/>
            <person name="Ono Y."/>
            <person name="Komori Y."/>
            <person name="Yamazaki M."/>
            <person name="Kisu Y."/>
            <person name="Nishikawa T."/>
            <person name="Sugano S."/>
            <person name="Nomura N."/>
            <person name="Isogai T."/>
        </authorList>
    </citation>
    <scope>NUCLEOTIDE SEQUENCE</scope>
    <source>
        <tissue evidence="2">Brain</tissue>
    </source>
</reference>
<dbReference type="EMBL" id="AK294910">
    <property type="protein sequence ID" value="BAG57997.1"/>
    <property type="molecule type" value="mRNA"/>
</dbReference>
<dbReference type="PANTHER" id="PTHR13160">
    <property type="entry name" value="OLIGOSACCHARYLTRANSFERASE COMPLEX SUBUNIT OSTC"/>
    <property type="match status" value="1"/>
</dbReference>
<comment type="similarity">
    <text evidence="1">Belongs to the OSTC family.</text>
</comment>
<dbReference type="PANTHER" id="PTHR13160:SF4">
    <property type="entry name" value="OLIGOSACCHARYLTRANSFERASE COMPLEX SUBUNIT OSTC"/>
    <property type="match status" value="1"/>
</dbReference>
<dbReference type="PhylomeDB" id="B4DH36"/>
<proteinExistence type="evidence at transcript level"/>
<sequence>MGLEAKNSPCCHQHGDFVPYPILSARVFQPEVEEATLAAHAISHDCVCSGGGVLLPHDWRNNYMILLNPQVLADERGHQRPVAFLAYKVNGQYIMEGFASSFLFTMGGLGFIMLDQSNAPNIPKLNRFFFFYSLDSSVSY</sequence>
<comment type="subcellular location">
    <subcellularLocation>
        <location evidence="1">Membrane</location>
        <topology evidence="1">Multi-pass membrane protein</topology>
    </subcellularLocation>
</comment>
<organism evidence="2">
    <name type="scientific">Homo sapiens</name>
    <name type="common">Human</name>
    <dbReference type="NCBI Taxonomy" id="9606"/>
    <lineage>
        <taxon>Eukaryota</taxon>
        <taxon>Metazoa</taxon>
        <taxon>Chordata</taxon>
        <taxon>Craniata</taxon>
        <taxon>Vertebrata</taxon>
        <taxon>Euteleostomi</taxon>
        <taxon>Mammalia</taxon>
        <taxon>Eutheria</taxon>
        <taxon>Euarchontoglires</taxon>
        <taxon>Primates</taxon>
        <taxon>Haplorrhini</taxon>
        <taxon>Catarrhini</taxon>
        <taxon>Hominidae</taxon>
        <taxon>Homo</taxon>
    </lineage>
</organism>
<protein>
    <recommendedName>
        <fullName evidence="1">Oligosaccharyltransferase complex subunit</fullName>
    </recommendedName>
</protein>
<evidence type="ECO:0000313" key="2">
    <source>
        <dbReference type="EMBL" id="BAG57997.1"/>
    </source>
</evidence>